<comment type="catalytic activity">
    <reaction evidence="1">
        <text>2-phosphoglycolate + H2O = glycolate + phosphate</text>
        <dbReference type="Rhea" id="RHEA:14369"/>
        <dbReference type="ChEBI" id="CHEBI:15377"/>
        <dbReference type="ChEBI" id="CHEBI:29805"/>
        <dbReference type="ChEBI" id="CHEBI:43474"/>
        <dbReference type="ChEBI" id="CHEBI:58033"/>
        <dbReference type="EC" id="3.1.3.18"/>
    </reaction>
</comment>
<gene>
    <name evidence="5" type="ORF">DI533_00645</name>
</gene>
<proteinExistence type="inferred from homology"/>
<evidence type="ECO:0000256" key="3">
    <source>
        <dbReference type="ARBA" id="ARBA00006171"/>
    </source>
</evidence>
<dbReference type="SFLD" id="SFLDG01129">
    <property type="entry name" value="C1.5:_HAD__Beta-PGM__Phosphata"/>
    <property type="match status" value="1"/>
</dbReference>
<dbReference type="Proteomes" id="UP000248975">
    <property type="component" value="Unassembled WGS sequence"/>
</dbReference>
<protein>
    <recommendedName>
        <fullName evidence="4">phosphoglycolate phosphatase</fullName>
        <ecNumber evidence="4">3.1.3.18</ecNumber>
    </recommendedName>
</protein>
<dbReference type="AlphaFoldDB" id="A0A2W5SF65"/>
<dbReference type="PANTHER" id="PTHR43434">
    <property type="entry name" value="PHOSPHOGLYCOLATE PHOSPHATASE"/>
    <property type="match status" value="1"/>
</dbReference>
<evidence type="ECO:0000313" key="6">
    <source>
        <dbReference type="Proteomes" id="UP000248975"/>
    </source>
</evidence>
<comment type="caution">
    <text evidence="5">The sequence shown here is derived from an EMBL/GenBank/DDBJ whole genome shotgun (WGS) entry which is preliminary data.</text>
</comment>
<dbReference type="EC" id="3.1.3.18" evidence="4"/>
<dbReference type="SFLD" id="SFLDS00003">
    <property type="entry name" value="Haloacid_Dehalogenase"/>
    <property type="match status" value="1"/>
</dbReference>
<dbReference type="NCBIfam" id="TIGR01549">
    <property type="entry name" value="HAD-SF-IA-v1"/>
    <property type="match status" value="1"/>
</dbReference>
<dbReference type="PRINTS" id="PR00413">
    <property type="entry name" value="HADHALOGNASE"/>
</dbReference>
<organism evidence="5 6">
    <name type="scientific">Cereibacter sphaeroides</name>
    <name type="common">Rhodobacter sphaeroides</name>
    <dbReference type="NCBI Taxonomy" id="1063"/>
    <lineage>
        <taxon>Bacteria</taxon>
        <taxon>Pseudomonadati</taxon>
        <taxon>Pseudomonadota</taxon>
        <taxon>Alphaproteobacteria</taxon>
        <taxon>Rhodobacterales</taxon>
        <taxon>Paracoccaceae</taxon>
        <taxon>Cereibacter</taxon>
    </lineage>
</organism>
<evidence type="ECO:0000313" key="5">
    <source>
        <dbReference type="EMBL" id="PZR00890.1"/>
    </source>
</evidence>
<comment type="similarity">
    <text evidence="3">Belongs to the HAD-like hydrolase superfamily. CbbY/CbbZ/Gph/YieH family.</text>
</comment>
<dbReference type="InterPro" id="IPR023214">
    <property type="entry name" value="HAD_sf"/>
</dbReference>
<dbReference type="GO" id="GO:0006281">
    <property type="term" value="P:DNA repair"/>
    <property type="evidence" value="ECO:0007669"/>
    <property type="project" value="TreeGrafter"/>
</dbReference>
<dbReference type="Gene3D" id="3.40.50.1000">
    <property type="entry name" value="HAD superfamily/HAD-like"/>
    <property type="match status" value="1"/>
</dbReference>
<dbReference type="InterPro" id="IPR006439">
    <property type="entry name" value="HAD-SF_hydro_IA"/>
</dbReference>
<dbReference type="PANTHER" id="PTHR43434:SF1">
    <property type="entry name" value="PHOSPHOGLYCOLATE PHOSPHATASE"/>
    <property type="match status" value="1"/>
</dbReference>
<dbReference type="InterPro" id="IPR036412">
    <property type="entry name" value="HAD-like_sf"/>
</dbReference>
<evidence type="ECO:0000256" key="1">
    <source>
        <dbReference type="ARBA" id="ARBA00000830"/>
    </source>
</evidence>
<dbReference type="Gene3D" id="1.10.150.240">
    <property type="entry name" value="Putative phosphatase, domain 2"/>
    <property type="match status" value="1"/>
</dbReference>
<evidence type="ECO:0000256" key="4">
    <source>
        <dbReference type="ARBA" id="ARBA00013078"/>
    </source>
</evidence>
<dbReference type="SUPFAM" id="SSF56784">
    <property type="entry name" value="HAD-like"/>
    <property type="match status" value="1"/>
</dbReference>
<comment type="pathway">
    <text evidence="2">Organic acid metabolism; glycolate biosynthesis; glycolate from 2-phosphoglycolate: step 1/1.</text>
</comment>
<evidence type="ECO:0000256" key="2">
    <source>
        <dbReference type="ARBA" id="ARBA00004818"/>
    </source>
</evidence>
<dbReference type="EMBL" id="QFQS01000001">
    <property type="protein sequence ID" value="PZR00890.1"/>
    <property type="molecule type" value="Genomic_DNA"/>
</dbReference>
<sequence length="254" mass="27135">MRTPFLLSAPVLTGVVGAASARTITIPFARFQGLILRTVVFDLDGTLADTSADLIAAANACFRALGHGDMLDQTDALTAFQGGRAMLRLGLQRLDLLNEAEVDRQYPHLLSAYADAIDTHTRLYPGAAEAVERLRAEGYATAICTNKPEALAETLMQRLGVRNLFGSLVGADTLPVRKPDPAPLNLALSRVGGRADRAILIGDTDTDRLTGRNAGVPVALVTFGPEGHEVARMKPEALLDHFDDLSALVAQIIR</sequence>
<dbReference type="GO" id="GO:0005829">
    <property type="term" value="C:cytosol"/>
    <property type="evidence" value="ECO:0007669"/>
    <property type="project" value="TreeGrafter"/>
</dbReference>
<dbReference type="InterPro" id="IPR023198">
    <property type="entry name" value="PGP-like_dom2"/>
</dbReference>
<name>A0A2W5SF65_CERSP</name>
<accession>A0A2W5SF65</accession>
<reference evidence="5 6" key="1">
    <citation type="submission" date="2017-08" db="EMBL/GenBank/DDBJ databases">
        <title>Infants hospitalized years apart are colonized by the same room-sourced microbial strains.</title>
        <authorList>
            <person name="Brooks B."/>
            <person name="Olm M.R."/>
            <person name="Firek B.A."/>
            <person name="Baker R."/>
            <person name="Thomas B.C."/>
            <person name="Morowitz M.J."/>
            <person name="Banfield J.F."/>
        </authorList>
    </citation>
    <scope>NUCLEOTIDE SEQUENCE [LARGE SCALE GENOMIC DNA]</scope>
    <source>
        <strain evidence="5">S2_003_000_R2_11</strain>
    </source>
</reference>
<dbReference type="Pfam" id="PF13419">
    <property type="entry name" value="HAD_2"/>
    <property type="match status" value="1"/>
</dbReference>
<dbReference type="InterPro" id="IPR041492">
    <property type="entry name" value="HAD_2"/>
</dbReference>
<dbReference type="GO" id="GO:0008967">
    <property type="term" value="F:phosphoglycolate phosphatase activity"/>
    <property type="evidence" value="ECO:0007669"/>
    <property type="project" value="UniProtKB-EC"/>
</dbReference>
<dbReference type="InterPro" id="IPR050155">
    <property type="entry name" value="HAD-like_hydrolase_sf"/>
</dbReference>